<evidence type="ECO:0000259" key="8">
    <source>
        <dbReference type="PROSITE" id="PS50157"/>
    </source>
</evidence>
<organism evidence="10 11">
    <name type="scientific">Zophobas morio</name>
    <dbReference type="NCBI Taxonomy" id="2755281"/>
    <lineage>
        <taxon>Eukaryota</taxon>
        <taxon>Metazoa</taxon>
        <taxon>Ecdysozoa</taxon>
        <taxon>Arthropoda</taxon>
        <taxon>Hexapoda</taxon>
        <taxon>Insecta</taxon>
        <taxon>Pterygota</taxon>
        <taxon>Neoptera</taxon>
        <taxon>Endopterygota</taxon>
        <taxon>Coleoptera</taxon>
        <taxon>Polyphaga</taxon>
        <taxon>Cucujiformia</taxon>
        <taxon>Tenebrionidae</taxon>
        <taxon>Zophobas</taxon>
    </lineage>
</organism>
<evidence type="ECO:0000256" key="1">
    <source>
        <dbReference type="ARBA" id="ARBA00022723"/>
    </source>
</evidence>
<sequence>MSLIKGSITPENLQKICKLCLEEKHAILNLDTIIEFKEFGISSYSVAEILTRVTNQKPLSDDFAPTIICNDCLGDLKTAYILLLRYEEANKILQDFLTNYVKKEIDSDDNHQDVAPLETRKTRHIKRRRKKRPEIDENEKVSLTRSTQHSCPICTKDFTALELRDHAHTHKALKKYLSIPDEKKVTATTKFSTRRHLTNPQVTIFERPVKLHKCPYCNVELPVDEFRVHIDTHRKQCEYKCDKCERVFKRLNHLNTHRVKHLKEFPYKCEHCGKGFVIKTNYDCHMLTHTSDELPHECRFCLKRFSNPEHLNRHQIIHTENVSYSVKYRVCKCHHCLKSFKDKEELKSHICVPVEQTVNTRYPCKTCKKVFKHSSGLYNHNRNIHKLKGSKTLCSVCGKYVSNIYNHMMRHSGEKPYQCNQCEKRFISKPQLKQHLLVHSGLKPYVCSVCAKAFNNLYNLQVHERIHKGDRCHICTICGKGFLEKSYLKKHMIVHAKS</sequence>
<comment type="caution">
    <text evidence="10">The sequence shown here is derived from an EMBL/GenBank/DDBJ whole genome shotgun (WGS) entry which is preliminary data.</text>
</comment>
<evidence type="ECO:0000256" key="7">
    <source>
        <dbReference type="SAM" id="MobiDB-lite"/>
    </source>
</evidence>
<dbReference type="EMBL" id="JALNTZ010000009">
    <property type="protein sequence ID" value="KAJ3640970.1"/>
    <property type="molecule type" value="Genomic_DNA"/>
</dbReference>
<proteinExistence type="predicted"/>
<dbReference type="PANTHER" id="PTHR24409:SF295">
    <property type="entry name" value="AZ2-RELATED"/>
    <property type="match status" value="1"/>
</dbReference>
<dbReference type="FunFam" id="3.30.160.60:FF:005276">
    <property type="match status" value="1"/>
</dbReference>
<feature type="domain" description="C2H2-type" evidence="8">
    <location>
        <begin position="296"/>
        <end position="323"/>
    </location>
</feature>
<dbReference type="PROSITE" id="PS51915">
    <property type="entry name" value="ZAD"/>
    <property type="match status" value="1"/>
</dbReference>
<dbReference type="PROSITE" id="PS50157">
    <property type="entry name" value="ZINC_FINGER_C2H2_2"/>
    <property type="match status" value="7"/>
</dbReference>
<dbReference type="FunFam" id="3.30.160.60:FF:000624">
    <property type="entry name" value="zinc finger protein 697"/>
    <property type="match status" value="1"/>
</dbReference>
<dbReference type="AlphaFoldDB" id="A0AA38M235"/>
<feature type="binding site" evidence="6">
    <location>
        <position position="17"/>
    </location>
    <ligand>
        <name>Zn(2+)</name>
        <dbReference type="ChEBI" id="CHEBI:29105"/>
    </ligand>
</feature>
<evidence type="ECO:0000256" key="5">
    <source>
        <dbReference type="PROSITE-ProRule" id="PRU00042"/>
    </source>
</evidence>
<reference evidence="10" key="1">
    <citation type="journal article" date="2023" name="G3 (Bethesda)">
        <title>Whole genome assemblies of Zophobas morio and Tenebrio molitor.</title>
        <authorList>
            <person name="Kaur S."/>
            <person name="Stinson S.A."/>
            <person name="diCenzo G.C."/>
        </authorList>
    </citation>
    <scope>NUCLEOTIDE SEQUENCE</scope>
    <source>
        <strain evidence="10">QUZm001</strain>
    </source>
</reference>
<accession>A0AA38M235</accession>
<dbReference type="FunFam" id="3.30.160.60:FF:000339">
    <property type="entry name" value="zinc finger protein 300"/>
    <property type="match status" value="1"/>
</dbReference>
<evidence type="ECO:0000259" key="9">
    <source>
        <dbReference type="PROSITE" id="PS51915"/>
    </source>
</evidence>
<keyword evidence="1 6" id="KW-0479">Metal-binding</keyword>
<keyword evidence="4 6" id="KW-0862">Zinc</keyword>
<dbReference type="FunFam" id="3.30.160.60:FF:000100">
    <property type="entry name" value="Zinc finger 45-like"/>
    <property type="match status" value="1"/>
</dbReference>
<evidence type="ECO:0000313" key="11">
    <source>
        <dbReference type="Proteomes" id="UP001168821"/>
    </source>
</evidence>
<dbReference type="GO" id="GO:0000981">
    <property type="term" value="F:DNA-binding transcription factor activity, RNA polymerase II-specific"/>
    <property type="evidence" value="ECO:0007669"/>
    <property type="project" value="TreeGrafter"/>
</dbReference>
<dbReference type="GO" id="GO:0000977">
    <property type="term" value="F:RNA polymerase II transcription regulatory region sequence-specific DNA binding"/>
    <property type="evidence" value="ECO:0007669"/>
    <property type="project" value="TreeGrafter"/>
</dbReference>
<dbReference type="InterPro" id="IPR036236">
    <property type="entry name" value="Znf_C2H2_sf"/>
</dbReference>
<dbReference type="GO" id="GO:0048598">
    <property type="term" value="P:embryonic morphogenesis"/>
    <property type="evidence" value="ECO:0007669"/>
    <property type="project" value="UniProtKB-ARBA"/>
</dbReference>
<feature type="domain" description="C2H2-type" evidence="8">
    <location>
        <begin position="362"/>
        <end position="390"/>
    </location>
</feature>
<gene>
    <name evidence="10" type="ORF">Zmor_027502</name>
</gene>
<name>A0AA38M235_9CUCU</name>
<feature type="compositionally biased region" description="Basic residues" evidence="7">
    <location>
        <begin position="121"/>
        <end position="132"/>
    </location>
</feature>
<protein>
    <submittedName>
        <fullName evidence="10">Uncharacterized protein</fullName>
    </submittedName>
</protein>
<evidence type="ECO:0000256" key="4">
    <source>
        <dbReference type="ARBA" id="ARBA00022833"/>
    </source>
</evidence>
<feature type="region of interest" description="Disordered" evidence="7">
    <location>
        <begin position="111"/>
        <end position="141"/>
    </location>
</feature>
<dbReference type="SMART" id="SM00355">
    <property type="entry name" value="ZnF_C2H2"/>
    <property type="match status" value="11"/>
</dbReference>
<feature type="binding site" evidence="6">
    <location>
        <position position="20"/>
    </location>
    <ligand>
        <name>Zn(2+)</name>
        <dbReference type="ChEBI" id="CHEBI:29105"/>
    </ligand>
</feature>
<dbReference type="PANTHER" id="PTHR24409">
    <property type="entry name" value="ZINC FINGER PROTEIN 142"/>
    <property type="match status" value="1"/>
</dbReference>
<dbReference type="GO" id="GO:0005634">
    <property type="term" value="C:nucleus"/>
    <property type="evidence" value="ECO:0007669"/>
    <property type="project" value="InterPro"/>
</dbReference>
<feature type="domain" description="C2H2-type" evidence="8">
    <location>
        <begin position="267"/>
        <end position="294"/>
    </location>
</feature>
<evidence type="ECO:0000313" key="10">
    <source>
        <dbReference type="EMBL" id="KAJ3640970.1"/>
    </source>
</evidence>
<evidence type="ECO:0000256" key="2">
    <source>
        <dbReference type="ARBA" id="ARBA00022737"/>
    </source>
</evidence>
<dbReference type="PROSITE" id="PS00028">
    <property type="entry name" value="ZINC_FINGER_C2H2_1"/>
    <property type="match status" value="7"/>
</dbReference>
<dbReference type="SUPFAM" id="SSF57667">
    <property type="entry name" value="beta-beta-alpha zinc fingers"/>
    <property type="match status" value="5"/>
</dbReference>
<dbReference type="FunFam" id="3.30.160.60:FF:003777">
    <property type="match status" value="1"/>
</dbReference>
<evidence type="ECO:0000256" key="6">
    <source>
        <dbReference type="PROSITE-ProRule" id="PRU01263"/>
    </source>
</evidence>
<feature type="domain" description="C2H2-type" evidence="8">
    <location>
        <begin position="239"/>
        <end position="266"/>
    </location>
</feature>
<dbReference type="InterPro" id="IPR013087">
    <property type="entry name" value="Znf_C2H2_type"/>
</dbReference>
<feature type="domain" description="ZAD" evidence="9">
    <location>
        <begin position="15"/>
        <end position="96"/>
    </location>
</feature>
<dbReference type="SUPFAM" id="SSF57716">
    <property type="entry name" value="Glucocorticoid receptor-like (DNA-binding domain)"/>
    <property type="match status" value="1"/>
</dbReference>
<evidence type="ECO:0000256" key="3">
    <source>
        <dbReference type="ARBA" id="ARBA00022771"/>
    </source>
</evidence>
<dbReference type="InterPro" id="IPR012934">
    <property type="entry name" value="Znf_AD"/>
</dbReference>
<dbReference type="Pfam" id="PF00096">
    <property type="entry name" value="zf-C2H2"/>
    <property type="match status" value="6"/>
</dbReference>
<keyword evidence="3 5" id="KW-0863">Zinc-finger</keyword>
<dbReference type="Proteomes" id="UP001168821">
    <property type="component" value="Unassembled WGS sequence"/>
</dbReference>
<keyword evidence="11" id="KW-1185">Reference proteome</keyword>
<dbReference type="Gene3D" id="3.30.160.60">
    <property type="entry name" value="Classic Zinc Finger"/>
    <property type="match status" value="8"/>
</dbReference>
<keyword evidence="2" id="KW-0677">Repeat</keyword>
<dbReference type="GO" id="GO:0008270">
    <property type="term" value="F:zinc ion binding"/>
    <property type="evidence" value="ECO:0007669"/>
    <property type="project" value="UniProtKB-UniRule"/>
</dbReference>
<feature type="domain" description="C2H2-type" evidence="8">
    <location>
        <begin position="417"/>
        <end position="444"/>
    </location>
</feature>
<dbReference type="FunFam" id="3.30.160.60:FF:002753">
    <property type="entry name" value="AGAP011403-PA"/>
    <property type="match status" value="1"/>
</dbReference>
<feature type="binding site" evidence="6">
    <location>
        <position position="72"/>
    </location>
    <ligand>
        <name>Zn(2+)</name>
        <dbReference type="ChEBI" id="CHEBI:29105"/>
    </ligand>
</feature>
<feature type="domain" description="C2H2-type" evidence="8">
    <location>
        <begin position="473"/>
        <end position="498"/>
    </location>
</feature>
<feature type="binding site" evidence="6">
    <location>
        <position position="69"/>
    </location>
    <ligand>
        <name>Zn(2+)</name>
        <dbReference type="ChEBI" id="CHEBI:29105"/>
    </ligand>
</feature>
<feature type="domain" description="C2H2-type" evidence="8">
    <location>
        <begin position="445"/>
        <end position="472"/>
    </location>
</feature>